<dbReference type="Gene3D" id="3.20.110.20">
    <property type="match status" value="1"/>
</dbReference>
<accession>A0A1W2H5S2</accession>
<dbReference type="AlphaFoldDB" id="A0A1W2H5S2"/>
<gene>
    <name evidence="4" type="ORF">SAMN00777080_2448</name>
</gene>
<dbReference type="PANTHER" id="PTHR36306">
    <property type="entry name" value="ALPHA-AMYLASE-RELATED-RELATED"/>
    <property type="match status" value="1"/>
</dbReference>
<dbReference type="Proteomes" id="UP000192333">
    <property type="component" value="Chromosome I"/>
</dbReference>
<evidence type="ECO:0000256" key="2">
    <source>
        <dbReference type="ARBA" id="ARBA00023277"/>
    </source>
</evidence>
<dbReference type="EMBL" id="LT838813">
    <property type="protein sequence ID" value="SMD43836.1"/>
    <property type="molecule type" value="Genomic_DNA"/>
</dbReference>
<evidence type="ECO:0000313" key="4">
    <source>
        <dbReference type="EMBL" id="SMD43836.1"/>
    </source>
</evidence>
<dbReference type="InterPro" id="IPR052046">
    <property type="entry name" value="GH57_Enzymes"/>
</dbReference>
<dbReference type="InterPro" id="IPR011330">
    <property type="entry name" value="Glyco_hydro/deAcase_b/a-brl"/>
</dbReference>
<name>A0A1W2H5S2_9BACT</name>
<dbReference type="RefSeq" id="WP_084120701.1">
    <property type="nucleotide sequence ID" value="NZ_LT838813.1"/>
</dbReference>
<dbReference type="InterPro" id="IPR004300">
    <property type="entry name" value="Glyco_hydro_57_N"/>
</dbReference>
<protein>
    <submittedName>
        <fullName evidence="4">Alpha-amylase</fullName>
    </submittedName>
</protein>
<dbReference type="GO" id="GO:0003824">
    <property type="term" value="F:catalytic activity"/>
    <property type="evidence" value="ECO:0007669"/>
    <property type="project" value="InterPro"/>
</dbReference>
<dbReference type="SUPFAM" id="SSF88713">
    <property type="entry name" value="Glycoside hydrolase/deacetylase"/>
    <property type="match status" value="1"/>
</dbReference>
<organism evidence="4 5">
    <name type="scientific">Aquiflexum balticum DSM 16537</name>
    <dbReference type="NCBI Taxonomy" id="758820"/>
    <lineage>
        <taxon>Bacteria</taxon>
        <taxon>Pseudomonadati</taxon>
        <taxon>Bacteroidota</taxon>
        <taxon>Cytophagia</taxon>
        <taxon>Cytophagales</taxon>
        <taxon>Cyclobacteriaceae</taxon>
        <taxon>Aquiflexum</taxon>
    </lineage>
</organism>
<comment type="similarity">
    <text evidence="1">Belongs to the glycosyl hydrolase 57 family.</text>
</comment>
<keyword evidence="2" id="KW-0119">Carbohydrate metabolism</keyword>
<feature type="domain" description="Glycoside hydrolase family 57 N-terminal" evidence="3">
    <location>
        <begin position="6"/>
        <end position="287"/>
    </location>
</feature>
<keyword evidence="5" id="KW-1185">Reference proteome</keyword>
<dbReference type="STRING" id="758820.SAMN00777080_2448"/>
<sequence length="424" mass="49455">MKQICLIFHTHQPVRLKDYRFYEIGGTSSYFNEELNKNWLTKTANKKFIPVNKVLLDIFNNPHLQFKVSFSFSGCTLDLFEAFTPNLIENLKMMNQRGNVEFLGETYSNTLTGESSPEDLIFRIENQKKKIFNLFGQIPSSFRNNGSHCNFFLSPILADLGYKVLLNNTAEVFVSLTHPNTIYQFPERPDIKLLFGNKELAEAISEPKGNDSKKPMTADLLVKWINELPEEENIVTLFIDYSTFIKDQSSDTILMDFLRELPNKAKESNIGFITPAEIIKNKNFKEMPISTKSIQSQKKTNKIEAEDKLLQKEIFDLLFSLKNKVYKTKNDHLIKTWYYLQDYNHFGILDQKNQSKDFNQYGFQETIGTYISLRNILQDLSSKVNLLLEEKNCDFGQTFRLSDPNKWSFQKDTIPNKEQKYLIF</sequence>
<evidence type="ECO:0000259" key="3">
    <source>
        <dbReference type="Pfam" id="PF03065"/>
    </source>
</evidence>
<dbReference type="PANTHER" id="PTHR36306:SF1">
    <property type="entry name" value="ALPHA-AMYLASE-RELATED"/>
    <property type="match status" value="1"/>
</dbReference>
<proteinExistence type="inferred from homology"/>
<dbReference type="GO" id="GO:0005975">
    <property type="term" value="P:carbohydrate metabolic process"/>
    <property type="evidence" value="ECO:0007669"/>
    <property type="project" value="InterPro"/>
</dbReference>
<reference evidence="5" key="1">
    <citation type="submission" date="2017-04" db="EMBL/GenBank/DDBJ databases">
        <authorList>
            <person name="Varghese N."/>
            <person name="Submissions S."/>
        </authorList>
    </citation>
    <scope>NUCLEOTIDE SEQUENCE [LARGE SCALE GENOMIC DNA]</scope>
    <source>
        <strain evidence="5">DSM 16537</strain>
    </source>
</reference>
<evidence type="ECO:0000256" key="1">
    <source>
        <dbReference type="ARBA" id="ARBA00006821"/>
    </source>
</evidence>
<evidence type="ECO:0000313" key="5">
    <source>
        <dbReference type="Proteomes" id="UP000192333"/>
    </source>
</evidence>
<dbReference type="Pfam" id="PF03065">
    <property type="entry name" value="Glyco_hydro_57"/>
    <property type="match status" value="1"/>
</dbReference>